<proteinExistence type="predicted"/>
<gene>
    <name evidence="1" type="ORF">Scarif_00080</name>
</gene>
<reference evidence="1" key="1">
    <citation type="submission" date="2024-05" db="EMBL/GenBank/DDBJ databases">
        <title>Isolation and characterization of the new Streptomyces phages Kamino, Geonosis, Abafar and Scarif infecting a broad range of host species.</title>
        <authorList>
            <person name="Rackow B."/>
            <person name="Rolland C."/>
            <person name="Mohnen I."/>
            <person name="Wittmann J."/>
            <person name="Muesken M."/>
            <person name="Overmann J."/>
            <person name="Frunzke J."/>
        </authorList>
    </citation>
    <scope>NUCLEOTIDE SEQUENCE</scope>
</reference>
<name>A0AAU7GYJ6_9CAUD</name>
<protein>
    <submittedName>
        <fullName evidence="1">Uncharacterized protein</fullName>
    </submittedName>
</protein>
<accession>A0AAU7GYJ6</accession>
<evidence type="ECO:0000313" key="1">
    <source>
        <dbReference type="EMBL" id="XBM95189.1"/>
    </source>
</evidence>
<sequence length="69" mass="7737">MERMAGLPHVTREQMDALADLLENDHSMYEEFYTLVMCGLEDHQKNPVSADEVAEKVATCLLLITKGAL</sequence>
<organism evidence="1">
    <name type="scientific">Streptomyces phage Scarif</name>
    <dbReference type="NCBI Taxonomy" id="3158858"/>
    <lineage>
        <taxon>Viruses</taxon>
        <taxon>Duplodnaviria</taxon>
        <taxon>Heunggongvirae</taxon>
        <taxon>Uroviricota</taxon>
        <taxon>Caudoviricetes</taxon>
    </lineage>
</organism>
<dbReference type="EMBL" id="PP750868">
    <property type="protein sequence ID" value="XBM95189.1"/>
    <property type="molecule type" value="Genomic_DNA"/>
</dbReference>